<keyword evidence="3" id="KW-1185">Reference proteome</keyword>
<accession>A0A811L4X4</accession>
<feature type="compositionally biased region" description="Low complexity" evidence="1">
    <location>
        <begin position="31"/>
        <end position="43"/>
    </location>
</feature>
<feature type="compositionally biased region" description="Basic and acidic residues" evidence="1">
    <location>
        <begin position="316"/>
        <end position="330"/>
    </location>
</feature>
<organism evidence="2 3">
    <name type="scientific">Bursaphelenchus xylophilus</name>
    <name type="common">Pinewood nematode worm</name>
    <name type="synonym">Aphelenchoides xylophilus</name>
    <dbReference type="NCBI Taxonomy" id="6326"/>
    <lineage>
        <taxon>Eukaryota</taxon>
        <taxon>Metazoa</taxon>
        <taxon>Ecdysozoa</taxon>
        <taxon>Nematoda</taxon>
        <taxon>Chromadorea</taxon>
        <taxon>Rhabditida</taxon>
        <taxon>Tylenchina</taxon>
        <taxon>Tylenchomorpha</taxon>
        <taxon>Aphelenchoidea</taxon>
        <taxon>Aphelenchoididae</taxon>
        <taxon>Bursaphelenchus</taxon>
    </lineage>
</organism>
<dbReference type="PANTHER" id="PTHR31128">
    <property type="entry name" value="PROTEIN CBR-CLEC-135-RELATED"/>
    <property type="match status" value="1"/>
</dbReference>
<name>A0A811L4X4_BURXY</name>
<feature type="compositionally biased region" description="Basic and acidic residues" evidence="1">
    <location>
        <begin position="13"/>
        <end position="23"/>
    </location>
</feature>
<feature type="compositionally biased region" description="Basic residues" evidence="1">
    <location>
        <begin position="294"/>
        <end position="304"/>
    </location>
</feature>
<feature type="region of interest" description="Disordered" evidence="1">
    <location>
        <begin position="254"/>
        <end position="735"/>
    </location>
</feature>
<feature type="region of interest" description="Disordered" evidence="1">
    <location>
        <begin position="1"/>
        <end position="187"/>
    </location>
</feature>
<feature type="compositionally biased region" description="Low complexity" evidence="1">
    <location>
        <begin position="98"/>
        <end position="109"/>
    </location>
</feature>
<dbReference type="AlphaFoldDB" id="A0A811L4X4"/>
<reference evidence="2" key="1">
    <citation type="submission" date="2020-09" db="EMBL/GenBank/DDBJ databases">
        <authorList>
            <person name="Kikuchi T."/>
        </authorList>
    </citation>
    <scope>NUCLEOTIDE SEQUENCE</scope>
    <source>
        <strain evidence="2">Ka4C1</strain>
    </source>
</reference>
<sequence>MNRRKKSASELSKNSEDNADRSSRFQRSSRDSQQPSSDDGSLSTFFPSYSKSSDSETHVYDDVEPLSSPKQVSPKNRSSSMSRGSESNCKQRKRRTWSTSESSVQSSHSKYNPTPCKVRPKKHSSDQSSKAEDLSKSKKTHRRNRSSSLLPPNKRSSESEKHRRKSQRSKKSSDQSNRPRSLSSDELWQKCITQLEEGSEDAKRLHELAMQTAALEAEKLEFRRKVLEKRRPKNGVVKEQKCLAEERARLAGVRKDGRYKETDVEMASDSNLPRKKEDLSEASCARAVSSRALSKSKRPKKRLKREYDENSDGPIDDLRTGSKERRKATEYFEAVENSKRARKSKKDGKTKKVKKEAEAKKLTKHRKSTKNEKPVDSSSNDKSGRYDGVADKPEREYYFGGSSSEKVPSTAIRRRNKNSADESEKLAQKAREKTKKRLEKTEQTAVQKIISESLTSREKSVEKFENEPHRAQKKKPKNKIDREKYRSTGNRGNRRHRSSSSDAFEVKDGRCGGRSKIFDDSNARRNKYNTRRSEGKPDVSRKKRSQIRRSASSGRRPDEKAERSASQRPSFEKAGVSSDDKQLKNSAEKADDQNSKDGYSWPTGDPTKLLEVKNEKPKKENASDRQRPKDTKGSKKTSKSTKKTRSSKKSKDLSSQSSVSTIIDPAELICCRHGRVCPDGKREQKAERKRRRSKKIKEKKKRTTSSKTSQSKKSAHSLKRVFPADRRKKSKSSATRAEIYEEAVWDERTTRTCKEKESTHEMNDTPVEPVQIEPKKASKKKEREAMPDVPTNPAPDLEGEIAFPEFFLGAMEQYEAEEKCDSLTAFKFYYMIDEYTCFEFLDPYLPLYIVYRDSSGSAWHFPVVQVASGTDNFFYVNYNHRGAPRFRSIAALIRFYSVYVHFHQNEFGEMITDVFPWWYLFGNSPLSKSMSDF</sequence>
<dbReference type="PANTHER" id="PTHR31128:SF9">
    <property type="entry name" value="DUF3444 DOMAIN-CONTAINING PROTEIN-RELATED"/>
    <property type="match status" value="1"/>
</dbReference>
<feature type="compositionally biased region" description="Basic and acidic residues" evidence="1">
    <location>
        <begin position="555"/>
        <end position="565"/>
    </location>
</feature>
<feature type="compositionally biased region" description="Basic and acidic residues" evidence="1">
    <location>
        <begin position="254"/>
        <end position="263"/>
    </location>
</feature>
<evidence type="ECO:0000313" key="2">
    <source>
        <dbReference type="EMBL" id="CAD5223300.1"/>
    </source>
</evidence>
<feature type="compositionally biased region" description="Basic and acidic residues" evidence="1">
    <location>
        <begin position="773"/>
        <end position="786"/>
    </location>
</feature>
<evidence type="ECO:0000313" key="3">
    <source>
        <dbReference type="Proteomes" id="UP000659654"/>
    </source>
</evidence>
<feature type="compositionally biased region" description="Basic and acidic residues" evidence="1">
    <location>
        <begin position="123"/>
        <end position="136"/>
    </location>
</feature>
<dbReference type="Proteomes" id="UP000659654">
    <property type="component" value="Unassembled WGS sequence"/>
</dbReference>
<feature type="compositionally biased region" description="Basic and acidic residues" evidence="1">
    <location>
        <begin position="676"/>
        <end position="686"/>
    </location>
</feature>
<feature type="compositionally biased region" description="Basic and acidic residues" evidence="1">
    <location>
        <begin position="531"/>
        <end position="540"/>
    </location>
</feature>
<feature type="compositionally biased region" description="Basic and acidic residues" evidence="1">
    <location>
        <begin position="504"/>
        <end position="523"/>
    </location>
</feature>
<dbReference type="OrthoDB" id="5836476at2759"/>
<proteinExistence type="predicted"/>
<feature type="compositionally biased region" description="Basic and acidic residues" evidence="1">
    <location>
        <begin position="578"/>
        <end position="595"/>
    </location>
</feature>
<feature type="compositionally biased region" description="Basic and acidic residues" evidence="1">
    <location>
        <begin position="382"/>
        <end position="397"/>
    </location>
</feature>
<dbReference type="Proteomes" id="UP000582659">
    <property type="component" value="Unassembled WGS sequence"/>
</dbReference>
<dbReference type="EMBL" id="CAJFDI010000003">
    <property type="protein sequence ID" value="CAD5223300.1"/>
    <property type="molecule type" value="Genomic_DNA"/>
</dbReference>
<feature type="compositionally biased region" description="Basic residues" evidence="1">
    <location>
        <begin position="687"/>
        <end position="704"/>
    </location>
</feature>
<dbReference type="EMBL" id="CAJFCV020000003">
    <property type="protein sequence ID" value="CAG9112041.1"/>
    <property type="molecule type" value="Genomic_DNA"/>
</dbReference>
<feature type="compositionally biased region" description="Basic and acidic residues" evidence="1">
    <location>
        <begin position="455"/>
        <end position="470"/>
    </location>
</feature>
<feature type="compositionally biased region" description="Basic and acidic residues" evidence="1">
    <location>
        <begin position="418"/>
        <end position="431"/>
    </location>
</feature>
<gene>
    <name evidence="2" type="ORF">BXYJ_LOCUS7910</name>
</gene>
<feature type="region of interest" description="Disordered" evidence="1">
    <location>
        <begin position="750"/>
        <end position="794"/>
    </location>
</feature>
<feature type="compositionally biased region" description="Basic and acidic residues" evidence="1">
    <location>
        <begin position="750"/>
        <end position="763"/>
    </location>
</feature>
<feature type="compositionally biased region" description="Basic and acidic residues" evidence="1">
    <location>
        <begin position="608"/>
        <end position="633"/>
    </location>
</feature>
<evidence type="ECO:0000256" key="1">
    <source>
        <dbReference type="SAM" id="MobiDB-lite"/>
    </source>
</evidence>
<feature type="compositionally biased region" description="Low complexity" evidence="1">
    <location>
        <begin position="73"/>
        <end position="87"/>
    </location>
</feature>
<protein>
    <submittedName>
        <fullName evidence="2">(pine wood nematode) hypothetical protein</fullName>
    </submittedName>
</protein>
<feature type="compositionally biased region" description="Basic residues" evidence="1">
    <location>
        <begin position="340"/>
        <end position="354"/>
    </location>
</feature>
<comment type="caution">
    <text evidence="2">The sequence shown here is derived from an EMBL/GenBank/DDBJ whole genome shotgun (WGS) entry which is preliminary data.</text>
</comment>
<feature type="compositionally biased region" description="Basic residues" evidence="1">
    <location>
        <begin position="634"/>
        <end position="648"/>
    </location>
</feature>